<comment type="caution">
    <text evidence="8">The sequence shown here is derived from an EMBL/GenBank/DDBJ whole genome shotgun (WGS) entry which is preliminary data.</text>
</comment>
<dbReference type="InterPro" id="IPR007603">
    <property type="entry name" value="Choline_transptr-like"/>
</dbReference>
<dbReference type="AlphaFoldDB" id="A0AB34K5S4"/>
<keyword evidence="9" id="KW-1185">Reference proteome</keyword>
<feature type="transmembrane region" description="Helical" evidence="7">
    <location>
        <begin position="619"/>
        <end position="640"/>
    </location>
</feature>
<comment type="subcellular location">
    <subcellularLocation>
        <location evidence="7">Cell membrane</location>
        <topology evidence="7">Multi-pass membrane protein</topology>
    </subcellularLocation>
    <subcellularLocation>
        <location evidence="1">Membrane</location>
        <topology evidence="1">Multi-pass membrane protein</topology>
    </subcellularLocation>
</comment>
<evidence type="ECO:0000313" key="8">
    <source>
        <dbReference type="EMBL" id="KAL1529279.1"/>
    </source>
</evidence>
<dbReference type="PANTHER" id="PTHR12385">
    <property type="entry name" value="CHOLINE TRANSPORTER-LIKE (SLC FAMILY 44)"/>
    <property type="match status" value="1"/>
</dbReference>
<feature type="transmembrane region" description="Helical" evidence="7">
    <location>
        <begin position="552"/>
        <end position="579"/>
    </location>
</feature>
<keyword evidence="5 7" id="KW-0472">Membrane</keyword>
<evidence type="ECO:0000256" key="7">
    <source>
        <dbReference type="RuleBase" id="RU368066"/>
    </source>
</evidence>
<feature type="transmembrane region" description="Helical" evidence="7">
    <location>
        <begin position="32"/>
        <end position="53"/>
    </location>
</feature>
<sequence length="761" mass="84839">MSCCNCCSDKVEDAPDVTHGPKLFRRRGCTDVLCLLLFIAFWFGTVYISWLSIYVGKPWSVLYGADYLGNRCGRGEFSDRPKTYFPRIDEDILAQADVAITYPWRVAFYGLCVDECPNVSLPEACFSNPDSCKVYDYGPSTERAAEFYYATLPSVSVINRCIPTRVANPDTEPDRCAFPQCDNVTYPWMTCDPTYPTTWLLEYPYSTQCEVKFSVATTRVLAPMVSSPLTDKIREQMSFAQEVGSALMDAILEMLAFGVLLPLCLGFLWLILLRFAAKTITYFLVVAVGLLGLLLTCYFFVLSGDIQSAVNGILSNSTGLAGANNSAQAVLWANDTFAQVLGLTETVQSSIVNLVPTSLDNTYSNASVSNPSLWRIAGIIMLLVTVLYFISMCMARKRIRTAVSLVKESTVVIADRPSTMLFPVNTLIVQVAHFVFMFLVFAFLSTADINDSTFSDSTRGSAASTYSELISFYNRTISSSGVDGFASIESSSSTMKYFLYAYLIFGFIWTYVFIYSAAWTALSGSVCHWYFFRQDESAKTRWPLARSLCRVFRYHLGTIAAGSLIITIVKFIRLLLMALDRATEQQQKNNLLLRLTFKCVACCLYCLEKTLQYITAYCYIYTAMQGSGFCSSCFATFNLIMKYPLQLSINSYVRWILGILQLLSTPLICGWGCNIILWRQGKQEPVYATGFVVVSSYIIAKACTTVFTCVIDTIFVCCARDMAEYKGAFLSERLRSAFGFDKKNKKKASGNVPKTDATVGG</sequence>
<feature type="transmembrane region" description="Helical" evidence="7">
    <location>
        <begin position="499"/>
        <end position="532"/>
    </location>
</feature>
<dbReference type="GO" id="GO:0005886">
    <property type="term" value="C:plasma membrane"/>
    <property type="evidence" value="ECO:0007669"/>
    <property type="project" value="UniProtKB-SubCell"/>
</dbReference>
<feature type="transmembrane region" description="Helical" evidence="7">
    <location>
        <begin position="652"/>
        <end position="677"/>
    </location>
</feature>
<evidence type="ECO:0000256" key="2">
    <source>
        <dbReference type="ARBA" id="ARBA00007168"/>
    </source>
</evidence>
<dbReference type="PANTHER" id="PTHR12385:SF14">
    <property type="entry name" value="CHOLINE TRANSPORTER-LIKE 2"/>
    <property type="match status" value="1"/>
</dbReference>
<dbReference type="Proteomes" id="UP001515480">
    <property type="component" value="Unassembled WGS sequence"/>
</dbReference>
<evidence type="ECO:0000313" key="9">
    <source>
        <dbReference type="Proteomes" id="UP001515480"/>
    </source>
</evidence>
<comment type="similarity">
    <text evidence="2 7">Belongs to the CTL (choline transporter-like) family.</text>
</comment>
<keyword evidence="4 7" id="KW-1133">Transmembrane helix</keyword>
<keyword evidence="3 7" id="KW-0812">Transmembrane</keyword>
<dbReference type="GO" id="GO:0022857">
    <property type="term" value="F:transmembrane transporter activity"/>
    <property type="evidence" value="ECO:0007669"/>
    <property type="project" value="UniProtKB-UniRule"/>
</dbReference>
<evidence type="ECO:0000256" key="3">
    <source>
        <dbReference type="ARBA" id="ARBA00022692"/>
    </source>
</evidence>
<protein>
    <recommendedName>
        <fullName evidence="7">Choline transporter-like protein</fullName>
    </recommendedName>
</protein>
<feature type="transmembrane region" description="Helical" evidence="7">
    <location>
        <begin position="372"/>
        <end position="390"/>
    </location>
</feature>
<proteinExistence type="inferred from homology"/>
<comment type="function">
    <text evidence="7">Choline transporter.</text>
</comment>
<evidence type="ECO:0000256" key="6">
    <source>
        <dbReference type="ARBA" id="ARBA00023180"/>
    </source>
</evidence>
<feature type="transmembrane region" description="Helical" evidence="7">
    <location>
        <begin position="280"/>
        <end position="301"/>
    </location>
</feature>
<dbReference type="EMBL" id="JBGBPQ010000001">
    <property type="protein sequence ID" value="KAL1529279.1"/>
    <property type="molecule type" value="Genomic_DNA"/>
</dbReference>
<gene>
    <name evidence="8" type="ORF">AB1Y20_000233</name>
</gene>
<reference evidence="8 9" key="1">
    <citation type="journal article" date="2024" name="Science">
        <title>Giant polyketide synthase enzymes in the biosynthesis of giant marine polyether toxins.</title>
        <authorList>
            <person name="Fallon T.R."/>
            <person name="Shende V.V."/>
            <person name="Wierzbicki I.H."/>
            <person name="Pendleton A.L."/>
            <person name="Watervoot N.F."/>
            <person name="Auber R.P."/>
            <person name="Gonzalez D.J."/>
            <person name="Wisecaver J.H."/>
            <person name="Moore B.S."/>
        </authorList>
    </citation>
    <scope>NUCLEOTIDE SEQUENCE [LARGE SCALE GENOMIC DNA]</scope>
    <source>
        <strain evidence="8 9">12B1</strain>
    </source>
</reference>
<evidence type="ECO:0000256" key="1">
    <source>
        <dbReference type="ARBA" id="ARBA00004141"/>
    </source>
</evidence>
<accession>A0AB34K5S4</accession>
<feature type="transmembrane region" description="Helical" evidence="7">
    <location>
        <begin position="424"/>
        <end position="444"/>
    </location>
</feature>
<dbReference type="Pfam" id="PF04515">
    <property type="entry name" value="Choline_transpo"/>
    <property type="match status" value="1"/>
</dbReference>
<feature type="transmembrane region" description="Helical" evidence="7">
    <location>
        <begin position="254"/>
        <end position="273"/>
    </location>
</feature>
<keyword evidence="6" id="KW-0325">Glycoprotein</keyword>
<organism evidence="8 9">
    <name type="scientific">Prymnesium parvum</name>
    <name type="common">Toxic golden alga</name>
    <dbReference type="NCBI Taxonomy" id="97485"/>
    <lineage>
        <taxon>Eukaryota</taxon>
        <taxon>Haptista</taxon>
        <taxon>Haptophyta</taxon>
        <taxon>Prymnesiophyceae</taxon>
        <taxon>Prymnesiales</taxon>
        <taxon>Prymnesiaceae</taxon>
        <taxon>Prymnesium</taxon>
    </lineage>
</organism>
<evidence type="ECO:0000256" key="5">
    <source>
        <dbReference type="ARBA" id="ARBA00023136"/>
    </source>
</evidence>
<name>A0AB34K5S4_PRYPA</name>
<evidence type="ECO:0000256" key="4">
    <source>
        <dbReference type="ARBA" id="ARBA00022989"/>
    </source>
</evidence>